<dbReference type="AlphaFoldDB" id="A0A365UD78"/>
<name>A0A365UD78_9RHOB</name>
<dbReference type="GO" id="GO:0020037">
    <property type="term" value="F:heme binding"/>
    <property type="evidence" value="ECO:0007669"/>
    <property type="project" value="InterPro"/>
</dbReference>
<dbReference type="InterPro" id="IPR024096">
    <property type="entry name" value="NO_sig/Golgi_transp_ligand-bd"/>
</dbReference>
<organism evidence="2 3">
    <name type="scientific">Rhodosalinus halophilus</name>
    <dbReference type="NCBI Taxonomy" id="2259333"/>
    <lineage>
        <taxon>Bacteria</taxon>
        <taxon>Pseudomonadati</taxon>
        <taxon>Pseudomonadota</taxon>
        <taxon>Alphaproteobacteria</taxon>
        <taxon>Rhodobacterales</taxon>
        <taxon>Paracoccaceae</taxon>
        <taxon>Rhodosalinus</taxon>
    </lineage>
</organism>
<keyword evidence="3" id="KW-1185">Reference proteome</keyword>
<dbReference type="PANTHER" id="PTHR45655">
    <property type="entry name" value="GUANYLATE CYCLASE SOLUBLE SUBUNIT BETA-2"/>
    <property type="match status" value="1"/>
</dbReference>
<dbReference type="PANTHER" id="PTHR45655:SF13">
    <property type="entry name" value="SOLUBLE GUANYLATE CYCLASE GCY-32-RELATED"/>
    <property type="match status" value="1"/>
</dbReference>
<dbReference type="RefSeq" id="WP_113288104.1">
    <property type="nucleotide sequence ID" value="NZ_QNTQ01000004.1"/>
</dbReference>
<comment type="caution">
    <text evidence="2">The sequence shown here is derived from an EMBL/GenBank/DDBJ whole genome shotgun (WGS) entry which is preliminary data.</text>
</comment>
<dbReference type="SUPFAM" id="SSF111126">
    <property type="entry name" value="Ligand-binding domain in the NO signalling and Golgi transport"/>
    <property type="match status" value="1"/>
</dbReference>
<sequence>MHGLINRAIQCFVADTYGRDAWIAVTHRADLGFSEFEAMMTYPEELTPRVLDAACRELAKARDELLEDIGTYLVSHPQAEAVRRLLRFGGVTFLDFLHSLDDLPERARLAVSDLVLPALDLVEHRPGHYTLHVHAQQEGFGPVLLGVLRAMADDYGALVFTELRPAGPGRDAIEITLYATAYAEGRRFELGGGAG</sequence>
<dbReference type="Gene3D" id="3.90.1520.10">
    <property type="entry name" value="H-NOX domain"/>
    <property type="match status" value="1"/>
</dbReference>
<evidence type="ECO:0000313" key="2">
    <source>
        <dbReference type="EMBL" id="RBI86554.1"/>
    </source>
</evidence>
<dbReference type="InterPro" id="IPR011644">
    <property type="entry name" value="Heme_NO-bd"/>
</dbReference>
<evidence type="ECO:0000259" key="1">
    <source>
        <dbReference type="Pfam" id="PF07700"/>
    </source>
</evidence>
<feature type="domain" description="Heme NO-binding" evidence="1">
    <location>
        <begin position="2"/>
        <end position="156"/>
    </location>
</feature>
<dbReference type="InterPro" id="IPR038158">
    <property type="entry name" value="H-NOX_domain_sf"/>
</dbReference>
<dbReference type="OrthoDB" id="981203at2"/>
<gene>
    <name evidence="2" type="ORF">DRV85_03735</name>
</gene>
<evidence type="ECO:0000313" key="3">
    <source>
        <dbReference type="Proteomes" id="UP000253370"/>
    </source>
</evidence>
<accession>A0A365UD78</accession>
<dbReference type="Pfam" id="PF07700">
    <property type="entry name" value="HNOB"/>
    <property type="match status" value="1"/>
</dbReference>
<reference evidence="2 3" key="1">
    <citation type="submission" date="2018-07" db="EMBL/GenBank/DDBJ databases">
        <title>Rhodosalinus sp. strain E84T genomic sequence and assembly.</title>
        <authorList>
            <person name="Liu Z.-W."/>
            <person name="Lu D.-C."/>
        </authorList>
    </citation>
    <scope>NUCLEOTIDE SEQUENCE [LARGE SCALE GENOMIC DNA]</scope>
    <source>
        <strain evidence="2 3">E84</strain>
    </source>
</reference>
<protein>
    <submittedName>
        <fullName evidence="2">Heme NO-binding protein</fullName>
    </submittedName>
</protein>
<dbReference type="EMBL" id="QNTQ01000004">
    <property type="protein sequence ID" value="RBI86554.1"/>
    <property type="molecule type" value="Genomic_DNA"/>
</dbReference>
<dbReference type="Proteomes" id="UP000253370">
    <property type="component" value="Unassembled WGS sequence"/>
</dbReference>
<proteinExistence type="predicted"/>